<feature type="region of interest" description="Disordered" evidence="1">
    <location>
        <begin position="1"/>
        <end position="53"/>
    </location>
</feature>
<name>A0A1Y2M1K2_EPING</name>
<dbReference type="AlphaFoldDB" id="A0A1Y2M1K2"/>
<dbReference type="PANTHER" id="PTHR42345:SF2">
    <property type="entry name" value="HELICASE-LIKE PROTEIN"/>
    <property type="match status" value="1"/>
</dbReference>
<evidence type="ECO:0000313" key="3">
    <source>
        <dbReference type="Proteomes" id="UP000193240"/>
    </source>
</evidence>
<gene>
    <name evidence="2" type="ORF">B5807_05223</name>
</gene>
<feature type="region of interest" description="Disordered" evidence="1">
    <location>
        <begin position="119"/>
        <end position="140"/>
    </location>
</feature>
<sequence>MLRRMSRQLNDERDGIKLERKRSKRERFSEFIRSRSLRRQKPQQQCAANTSSNADETLLLQQSLGPETKAIKSELSRSSVDVLQTTPLEKAEATPHNSTAPVDEQETEVKTVELDRVESSNDALHSVASTEQAGGLVTEKDGERNALSKENVHALFSGAPTFNTKVVDGRVSPGVLYPWDNEVRHDTTDSVIPDQPSYMSATAHTHTITGSPMPNAQREHQVYQTDAFETPNWLSAQGLEPGTVGFAHFVELPSADNLVTEPHHHEASEEFAEISRNKELMHSNPERIGIRAVEMDAVYNRLIEFQDLYETFQQGPERITILNNQSTGDLYAHLFSTFLTPPGYYGADLDPTGLQIQILTILKILNLKGIWHDFSLVEWRIRLGQVLFSDPEVVPEGEIPPLWTERDVLLLQISLSCELLLRLDAISATRAGEIDDQTHITAREIATFKSLTTRKTNWDMVVARRFLENVLVIRGDDNSALTPPPEKRGIFAILGVSTPKELPRSDVIFLPQHQSRQLSGLLHFAETINWPTIEAIVKSMAEKLGDPDQLAAQTPQAASPSAWTFNPTTPSVVSVYGTPLQTPRSVNHQLEDYFGSIQRPAASRNKSSSLRMPLSRTLLSPQGNDKASVVNIGGWLSRSFLTGMVLPGEAISHFLLSTLLENDELAMSALGDSADLYGGFVYSGRTWWSKASIVGRVFACSEGAQECMGWIYVDRLPEGAVEGWYPVQSEQLSVKSRTASEEDVVALDSAALPVTLDDSVKSTDFVMPKDLDGASTTSIRLVQWDLTALNTDLIDDDMGTSATGNDLYTPTVTFEIDGNRDSHVLTLTHEVQFVTSWPCFTPASTSALSPRHVVKRAAAGTLSHTSSKRSISASTKLSIRSSTHGFEPLLSHPPTATDLGPQRVYAAEGDEEQAGSTILDGPVVAHPLHSSYHHKVVPVASLLDPNFALPFTVSASNLPTCSSSTLLRDGHDEGISDNNHKTVLIIDARGKADAQLLARAWCAEKGYHALVGRVGRTCLACCIREARGLGINIVIRIS</sequence>
<feature type="compositionally biased region" description="Basic and acidic residues" evidence="1">
    <location>
        <begin position="9"/>
        <end position="18"/>
    </location>
</feature>
<evidence type="ECO:0000256" key="1">
    <source>
        <dbReference type="SAM" id="MobiDB-lite"/>
    </source>
</evidence>
<dbReference type="EMBL" id="KZ107842">
    <property type="protein sequence ID" value="OSS50015.1"/>
    <property type="molecule type" value="Genomic_DNA"/>
</dbReference>
<protein>
    <submittedName>
        <fullName evidence="2">Uncharacterized protein</fullName>
    </submittedName>
</protein>
<organism evidence="2 3">
    <name type="scientific">Epicoccum nigrum</name>
    <name type="common">Soil fungus</name>
    <name type="synonym">Epicoccum purpurascens</name>
    <dbReference type="NCBI Taxonomy" id="105696"/>
    <lineage>
        <taxon>Eukaryota</taxon>
        <taxon>Fungi</taxon>
        <taxon>Dikarya</taxon>
        <taxon>Ascomycota</taxon>
        <taxon>Pezizomycotina</taxon>
        <taxon>Dothideomycetes</taxon>
        <taxon>Pleosporomycetidae</taxon>
        <taxon>Pleosporales</taxon>
        <taxon>Pleosporineae</taxon>
        <taxon>Didymellaceae</taxon>
        <taxon>Epicoccum</taxon>
    </lineage>
</organism>
<accession>A0A1Y2M1K2</accession>
<proteinExistence type="predicted"/>
<evidence type="ECO:0000313" key="2">
    <source>
        <dbReference type="EMBL" id="OSS50015.1"/>
    </source>
</evidence>
<dbReference type="STRING" id="105696.A0A1Y2M1K2"/>
<dbReference type="InParanoid" id="A0A1Y2M1K2"/>
<feature type="region of interest" description="Disordered" evidence="1">
    <location>
        <begin position="86"/>
        <end position="106"/>
    </location>
</feature>
<keyword evidence="3" id="KW-1185">Reference proteome</keyword>
<dbReference type="OMA" id="VFEVPNM"/>
<feature type="compositionally biased region" description="Polar residues" evidence="1">
    <location>
        <begin position="42"/>
        <end position="53"/>
    </location>
</feature>
<reference evidence="2 3" key="1">
    <citation type="journal article" date="2017" name="Genome Announc.">
        <title>Genome sequence of the saprophytic ascomycete Epicoccum nigrum ICMP 19927 strain isolated from New Zealand.</title>
        <authorList>
            <person name="Fokin M."/>
            <person name="Fleetwood D."/>
            <person name="Weir B.S."/>
            <person name="Villas-Boas S.G."/>
        </authorList>
    </citation>
    <scope>NUCLEOTIDE SEQUENCE [LARGE SCALE GENOMIC DNA]</scope>
    <source>
        <strain evidence="2 3">ICMP 19927</strain>
    </source>
</reference>
<dbReference type="Proteomes" id="UP000193240">
    <property type="component" value="Unassembled WGS sequence"/>
</dbReference>
<dbReference type="PANTHER" id="PTHR42345">
    <property type="entry name" value="TPR_REGION DOMAIN-CONTAINING PROTEIN"/>
    <property type="match status" value="1"/>
</dbReference>
<feature type="compositionally biased region" description="Polar residues" evidence="1">
    <location>
        <begin position="120"/>
        <end position="132"/>
    </location>
</feature>